<dbReference type="EMBL" id="LN483167">
    <property type="protein sequence ID" value="CDZ96713.1"/>
    <property type="molecule type" value="Genomic_DNA"/>
</dbReference>
<evidence type="ECO:0000256" key="1">
    <source>
        <dbReference type="ARBA" id="ARBA00022729"/>
    </source>
</evidence>
<feature type="domain" description="Glyoxal oxidase N-terminal" evidence="3">
    <location>
        <begin position="266"/>
        <end position="638"/>
    </location>
</feature>
<dbReference type="InterPro" id="IPR009880">
    <property type="entry name" value="Glyoxal_oxidase_N"/>
</dbReference>
<dbReference type="InterPro" id="IPR037293">
    <property type="entry name" value="Gal_Oxidase_central_sf"/>
</dbReference>
<organism evidence="5">
    <name type="scientific">Phaffia rhodozyma</name>
    <name type="common">Yeast</name>
    <name type="synonym">Xanthophyllomyces dendrorhous</name>
    <dbReference type="NCBI Taxonomy" id="264483"/>
    <lineage>
        <taxon>Eukaryota</taxon>
        <taxon>Fungi</taxon>
        <taxon>Dikarya</taxon>
        <taxon>Basidiomycota</taxon>
        <taxon>Agaricomycotina</taxon>
        <taxon>Tremellomycetes</taxon>
        <taxon>Cystofilobasidiales</taxon>
        <taxon>Mrakiaceae</taxon>
        <taxon>Phaffia</taxon>
    </lineage>
</organism>
<dbReference type="InterPro" id="IPR011043">
    <property type="entry name" value="Gal_Oxase/kelch_b-propeller"/>
</dbReference>
<dbReference type="Pfam" id="PF07250">
    <property type="entry name" value="Glyoxal_oxid_N"/>
    <property type="match status" value="1"/>
</dbReference>
<dbReference type="InterPro" id="IPR014756">
    <property type="entry name" value="Ig_E-set"/>
</dbReference>
<feature type="chain" id="PRO_5002521862" evidence="2">
    <location>
        <begin position="19"/>
        <end position="751"/>
    </location>
</feature>
<dbReference type="Gene3D" id="2.130.10.80">
    <property type="entry name" value="Galactose oxidase/kelch, beta-propeller"/>
    <property type="match status" value="1"/>
</dbReference>
<dbReference type="InterPro" id="IPR015202">
    <property type="entry name" value="GO-like_E_set"/>
</dbReference>
<sequence length="751" mass="80208">MKTIILLSTLLTPLSSQAFPFQARRPEIEPRKSNLTLTWQGYYLPGAEGGTPFTPYYVPTGSSAIDDNSTSLVYSPAGAWDSAIAEDIHVNGTSHWSSEEGASVAYSFKGDSIVVFGSIGPDFGIVDIYIDSVLVSQNDLYSAQEYSEQAIFRSESLGNGTHDLRMVINDKRNPSSTASNVEIDALVITPFTESFDFGYDALVEAKVKDASLDAVTNTAAVNEKWTLVQKGTTGVSAMQLVVIDETHAVLIDKVAHNPLTIDGHPAWSALYNLQTNEVTPINLQSNSFCAGGSFLGDGTLINVGGNPVDASETGPLDFQYVDGIQGLRLLENCTTSAGCVWYDNPSVLKIEEPRWYPTVTRLDDGSAIIIGGSNSGGFINQPSWNVPSYEFYPSKGSGPVNSDFLTSTLNANLFAISFLLPDGKLFMAANQDAIIYDWKNNIETALPQIPNGVRVTYPMTGTGILLPLSEANNWQPEIMICGGSTSSDTVSPTLLKTSDPASDQCSRMVLTEAGIAAGWSVESLPHPWLMPDSVLTPDGKIIFANGCQSGYAGYGNVEDLVGLSNCANPVLQPVLYDPNAPKGTRFSTTGIPASNIPRVYHSVATLVPDGRIMIAGSSPCPDVCNEILPTEFRVEWLSSPALSSNRPVYSNLPKNIPFNSTFNLTVSAGSIPSGTTDVEVALMDLGFKTHSNSANMRLVYLTTQIVGTTLVVQAPPNGQIYPPGPGYIYLVVNGVPSEATKVIVGSGVNPT</sequence>
<dbReference type="InterPro" id="IPR013783">
    <property type="entry name" value="Ig-like_fold"/>
</dbReference>
<dbReference type="PANTHER" id="PTHR32208">
    <property type="entry name" value="SECRETED PROTEIN-RELATED"/>
    <property type="match status" value="1"/>
</dbReference>
<dbReference type="SUPFAM" id="SSF50965">
    <property type="entry name" value="Galactose oxidase, central domain"/>
    <property type="match status" value="1"/>
</dbReference>
<protein>
    <submittedName>
        <fullName evidence="5">Immunoglobulin-like fold</fullName>
    </submittedName>
</protein>
<dbReference type="AlphaFoldDB" id="A0A0F7SG75"/>
<reference evidence="5" key="1">
    <citation type="submission" date="2014-08" db="EMBL/GenBank/DDBJ databases">
        <authorList>
            <person name="Sharma Rahul"/>
            <person name="Thines Marco"/>
        </authorList>
    </citation>
    <scope>NUCLEOTIDE SEQUENCE</scope>
</reference>
<evidence type="ECO:0000256" key="2">
    <source>
        <dbReference type="SAM" id="SignalP"/>
    </source>
</evidence>
<evidence type="ECO:0000259" key="4">
    <source>
        <dbReference type="Pfam" id="PF09118"/>
    </source>
</evidence>
<name>A0A0F7SG75_PHARH</name>
<dbReference type="Gene3D" id="2.60.120.260">
    <property type="entry name" value="Galactose-binding domain-like"/>
    <property type="match status" value="1"/>
</dbReference>
<dbReference type="Gene3D" id="2.60.40.10">
    <property type="entry name" value="Immunoglobulins"/>
    <property type="match status" value="1"/>
</dbReference>
<dbReference type="CDD" id="cd02851">
    <property type="entry name" value="E_set_GO_C"/>
    <property type="match status" value="1"/>
</dbReference>
<evidence type="ECO:0000313" key="5">
    <source>
        <dbReference type="EMBL" id="CDZ96713.1"/>
    </source>
</evidence>
<dbReference type="PANTHER" id="PTHR32208:SF96">
    <property type="entry name" value="GLYOXAL OXIDASE"/>
    <property type="match status" value="1"/>
</dbReference>
<proteinExistence type="predicted"/>
<dbReference type="SUPFAM" id="SSF81296">
    <property type="entry name" value="E set domains"/>
    <property type="match status" value="1"/>
</dbReference>
<feature type="domain" description="Galactose oxidase-like Early set" evidence="4">
    <location>
        <begin position="646"/>
        <end position="743"/>
    </location>
</feature>
<evidence type="ECO:0000259" key="3">
    <source>
        <dbReference type="Pfam" id="PF07250"/>
    </source>
</evidence>
<keyword evidence="1 2" id="KW-0732">Signal</keyword>
<dbReference type="Pfam" id="PF09118">
    <property type="entry name" value="GO-like_E_set"/>
    <property type="match status" value="1"/>
</dbReference>
<accession>A0A0F7SG75</accession>
<feature type="signal peptide" evidence="2">
    <location>
        <begin position="1"/>
        <end position="18"/>
    </location>
</feature>